<feature type="domain" description="HTH cro/C1-type" evidence="1">
    <location>
        <begin position="23"/>
        <end position="80"/>
    </location>
</feature>
<dbReference type="Pfam" id="PF13560">
    <property type="entry name" value="HTH_31"/>
    <property type="match status" value="1"/>
</dbReference>
<dbReference type="SUPFAM" id="SSF47413">
    <property type="entry name" value="lambda repressor-like DNA-binding domains"/>
    <property type="match status" value="1"/>
</dbReference>
<dbReference type="Gene3D" id="1.10.260.40">
    <property type="entry name" value="lambda repressor-like DNA-binding domains"/>
    <property type="match status" value="1"/>
</dbReference>
<keyword evidence="3" id="KW-1185">Reference proteome</keyword>
<gene>
    <name evidence="2" type="ORF">FF041_23745</name>
</gene>
<dbReference type="Pfam" id="PF19054">
    <property type="entry name" value="DUF5753"/>
    <property type="match status" value="1"/>
</dbReference>
<proteinExistence type="predicted"/>
<reference evidence="2 3" key="1">
    <citation type="submission" date="2019-05" db="EMBL/GenBank/DDBJ databases">
        <title>Comparative genomics and metabolomics analyses of clavulanic acid producing Streptomyces species provides insight into specialized metabolism and evolution of beta-lactam biosynthetic gene clusters.</title>
        <authorList>
            <person name="Moore M.A."/>
            <person name="Cruz-Morales P."/>
            <person name="Barona Gomez F."/>
            <person name="Kapil T."/>
        </authorList>
    </citation>
    <scope>NUCLEOTIDE SEQUENCE [LARGE SCALE GENOMIC DNA]</scope>
    <source>
        <strain evidence="2 3">NRRL 5741</strain>
    </source>
</reference>
<dbReference type="GO" id="GO:0003677">
    <property type="term" value="F:DNA binding"/>
    <property type="evidence" value="ECO:0007669"/>
    <property type="project" value="InterPro"/>
</dbReference>
<name>A0A646KLZ8_STRJU</name>
<evidence type="ECO:0000313" key="3">
    <source>
        <dbReference type="Proteomes" id="UP000419138"/>
    </source>
</evidence>
<comment type="caution">
    <text evidence="2">The sequence shown here is derived from an EMBL/GenBank/DDBJ whole genome shotgun (WGS) entry which is preliminary data.</text>
</comment>
<dbReference type="InterPro" id="IPR001387">
    <property type="entry name" value="Cro/C1-type_HTH"/>
</dbReference>
<dbReference type="SMART" id="SM00530">
    <property type="entry name" value="HTH_XRE"/>
    <property type="match status" value="1"/>
</dbReference>
<dbReference type="OrthoDB" id="2897536at2"/>
<dbReference type="RefSeq" id="WP_153524658.1">
    <property type="nucleotide sequence ID" value="NZ_JBEPDZ010000017.1"/>
</dbReference>
<dbReference type="InterPro" id="IPR043917">
    <property type="entry name" value="DUF5753"/>
</dbReference>
<accession>A0A646KLZ8</accession>
<dbReference type="PROSITE" id="PS50943">
    <property type="entry name" value="HTH_CROC1"/>
    <property type="match status" value="1"/>
</dbReference>
<dbReference type="InterPro" id="IPR010982">
    <property type="entry name" value="Lambda_DNA-bd_dom_sf"/>
</dbReference>
<dbReference type="AlphaFoldDB" id="A0A646KLZ8"/>
<dbReference type="Proteomes" id="UP000419138">
    <property type="component" value="Unassembled WGS sequence"/>
</dbReference>
<evidence type="ECO:0000313" key="2">
    <source>
        <dbReference type="EMBL" id="MQT03088.1"/>
    </source>
</evidence>
<dbReference type="CDD" id="cd00093">
    <property type="entry name" value="HTH_XRE"/>
    <property type="match status" value="1"/>
</dbReference>
<sequence length="278" mass="31444">MESEQDTGAGDVVSARDRFAEALRDARELHVPRQLSQTDLARIARTSRSTISRLENSKGPIPQELPATLDRVFGTDGVFRRLSEEAASQAFPELYRRRMTLEREAVAIWEWSPSIVPGLLQSHGYAREILRAGDPRAGKDELTASVRTRLARQDLFRAATPPDFRVVLCESVVRRRIGSPDVMREQLMTLLSHGQRPTTRIQILPLDAEAHLLVNTPITFLTAPTHMTLLYVESYHTAGIVEDLERIREAKRAFDDLMGEALSARDSADFIRARMEEW</sequence>
<dbReference type="EMBL" id="VCLA01000164">
    <property type="protein sequence ID" value="MQT03088.1"/>
    <property type="molecule type" value="Genomic_DNA"/>
</dbReference>
<organism evidence="2 3">
    <name type="scientific">Streptomyces jumonjinensis</name>
    <dbReference type="NCBI Taxonomy" id="1945"/>
    <lineage>
        <taxon>Bacteria</taxon>
        <taxon>Bacillati</taxon>
        <taxon>Actinomycetota</taxon>
        <taxon>Actinomycetes</taxon>
        <taxon>Kitasatosporales</taxon>
        <taxon>Streptomycetaceae</taxon>
        <taxon>Streptomyces</taxon>
    </lineage>
</organism>
<protein>
    <submittedName>
        <fullName evidence="2">Helix-turn-helix transcriptional regulator</fullName>
    </submittedName>
</protein>
<evidence type="ECO:0000259" key="1">
    <source>
        <dbReference type="PROSITE" id="PS50943"/>
    </source>
</evidence>